<protein>
    <recommendedName>
        <fullName evidence="5">Trp biosynthesis-associated membrane protein</fullName>
    </recommendedName>
</protein>
<evidence type="ECO:0000313" key="4">
    <source>
        <dbReference type="Proteomes" id="UP000307087"/>
    </source>
</evidence>
<sequence>MSTRSASPATPAPAPASTKACSVTEPEPTPEPTPDGSRRLFGPVVLLGLAGAGAVAVGGHRAMLEVPGSFLQSAGLLSYEGNENAQVQFPLAGALGLVGLAAWGALLVSRGIVRRIVAALAALAGAGATAVVVVGGFVQDDDAAADLATRLGLGAVTIEVDRTPWVWVALAGGLVTLAAGVLAVRHVGRWPEMGSRYDAPTGGGATAPVADGADGEQSNLDLWKAMDEGADPTDD</sequence>
<evidence type="ECO:0000256" key="1">
    <source>
        <dbReference type="SAM" id="MobiDB-lite"/>
    </source>
</evidence>
<evidence type="ECO:0000313" key="3">
    <source>
        <dbReference type="EMBL" id="THV18574.1"/>
    </source>
</evidence>
<keyword evidence="2" id="KW-0472">Membrane</keyword>
<feature type="region of interest" description="Disordered" evidence="1">
    <location>
        <begin position="1"/>
        <end position="37"/>
    </location>
</feature>
<comment type="caution">
    <text evidence="3">The sequence shown here is derived from an EMBL/GenBank/DDBJ whole genome shotgun (WGS) entry which is preliminary data.</text>
</comment>
<feature type="transmembrane region" description="Helical" evidence="2">
    <location>
        <begin position="165"/>
        <end position="184"/>
    </location>
</feature>
<dbReference type="InterPro" id="IPR019051">
    <property type="entry name" value="Trp_biosyn_TM_oprn/chp"/>
</dbReference>
<feature type="transmembrane region" description="Helical" evidence="2">
    <location>
        <begin position="87"/>
        <end position="109"/>
    </location>
</feature>
<evidence type="ECO:0000256" key="2">
    <source>
        <dbReference type="SAM" id="Phobius"/>
    </source>
</evidence>
<evidence type="ECO:0008006" key="5">
    <source>
        <dbReference type="Google" id="ProtNLM"/>
    </source>
</evidence>
<dbReference type="EMBL" id="STGW01000001">
    <property type="protein sequence ID" value="THV18574.1"/>
    <property type="molecule type" value="Genomic_DNA"/>
</dbReference>
<name>A0A4S8NU49_9ACTN</name>
<accession>A0A4S8NU49</accession>
<feature type="transmembrane region" description="Helical" evidence="2">
    <location>
        <begin position="116"/>
        <end position="138"/>
    </location>
</feature>
<gene>
    <name evidence="3" type="ORF">E9934_02900</name>
</gene>
<keyword evidence="2" id="KW-1133">Transmembrane helix</keyword>
<keyword evidence="4" id="KW-1185">Reference proteome</keyword>
<reference evidence="3 4" key="1">
    <citation type="journal article" date="2009" name="Int. J. Syst. Evol. Microbiol.">
        <title>Nocardioides caeni sp. nov., isolated from wastewater.</title>
        <authorList>
            <person name="Yoon J.H."/>
            <person name="Kang S.J."/>
            <person name="Park S."/>
            <person name="Kim W."/>
            <person name="Oh T.K."/>
        </authorList>
    </citation>
    <scope>NUCLEOTIDE SEQUENCE [LARGE SCALE GENOMIC DNA]</scope>
    <source>
        <strain evidence="3 4">DSM 23134</strain>
    </source>
</reference>
<organism evidence="3 4">
    <name type="scientific">Nocardioides caeni</name>
    <dbReference type="NCBI Taxonomy" id="574700"/>
    <lineage>
        <taxon>Bacteria</taxon>
        <taxon>Bacillati</taxon>
        <taxon>Actinomycetota</taxon>
        <taxon>Actinomycetes</taxon>
        <taxon>Propionibacteriales</taxon>
        <taxon>Nocardioidaceae</taxon>
        <taxon>Nocardioides</taxon>
    </lineage>
</organism>
<dbReference type="Pfam" id="PF09534">
    <property type="entry name" value="Trp_oprn_chp"/>
    <property type="match status" value="1"/>
</dbReference>
<proteinExistence type="predicted"/>
<keyword evidence="2" id="KW-0812">Transmembrane</keyword>
<feature type="region of interest" description="Disordered" evidence="1">
    <location>
        <begin position="196"/>
        <end position="235"/>
    </location>
</feature>
<feature type="transmembrane region" description="Helical" evidence="2">
    <location>
        <begin position="40"/>
        <end position="59"/>
    </location>
</feature>
<dbReference type="Proteomes" id="UP000307087">
    <property type="component" value="Unassembled WGS sequence"/>
</dbReference>
<dbReference type="AlphaFoldDB" id="A0A4S8NU49"/>